<dbReference type="Proteomes" id="UP000614350">
    <property type="component" value="Unassembled WGS sequence"/>
</dbReference>
<gene>
    <name evidence="2" type="ORF">HZH66_007341</name>
</gene>
<dbReference type="EMBL" id="JACSEA010000007">
    <property type="protein sequence ID" value="KAF7396479.1"/>
    <property type="molecule type" value="Genomic_DNA"/>
</dbReference>
<reference evidence="2" key="1">
    <citation type="journal article" date="2020" name="G3 (Bethesda)">
        <title>High-Quality Assemblies for Three Invasive Social Wasps from the &lt;i&gt;Vespula&lt;/i&gt; Genus.</title>
        <authorList>
            <person name="Harrop T.W.R."/>
            <person name="Guhlin J."/>
            <person name="McLaughlin G.M."/>
            <person name="Permina E."/>
            <person name="Stockwell P."/>
            <person name="Gilligan J."/>
            <person name="Le Lec M.F."/>
            <person name="Gruber M.A.M."/>
            <person name="Quinn O."/>
            <person name="Lovegrove M."/>
            <person name="Duncan E.J."/>
            <person name="Remnant E.J."/>
            <person name="Van Eeckhoven J."/>
            <person name="Graham B."/>
            <person name="Knapp R.A."/>
            <person name="Langford K.W."/>
            <person name="Kronenberg Z."/>
            <person name="Press M.O."/>
            <person name="Eacker S.M."/>
            <person name="Wilson-Rankin E.E."/>
            <person name="Purcell J."/>
            <person name="Lester P.J."/>
            <person name="Dearden P.K."/>
        </authorList>
    </citation>
    <scope>NUCLEOTIDE SEQUENCE</scope>
    <source>
        <strain evidence="2">Marl-1</strain>
    </source>
</reference>
<evidence type="ECO:0000313" key="3">
    <source>
        <dbReference type="Proteomes" id="UP000614350"/>
    </source>
</evidence>
<name>A0A834K0N3_VESVU</name>
<dbReference type="AlphaFoldDB" id="A0A834K0N3"/>
<evidence type="ECO:0000256" key="1">
    <source>
        <dbReference type="SAM" id="MobiDB-lite"/>
    </source>
</evidence>
<feature type="region of interest" description="Disordered" evidence="1">
    <location>
        <begin position="90"/>
        <end position="110"/>
    </location>
</feature>
<proteinExistence type="predicted"/>
<evidence type="ECO:0000313" key="2">
    <source>
        <dbReference type="EMBL" id="KAF7396479.1"/>
    </source>
</evidence>
<accession>A0A834K0N3</accession>
<protein>
    <submittedName>
        <fullName evidence="2">Uncharacterized protein</fullName>
    </submittedName>
</protein>
<sequence length="110" mass="12848">MGREEAVGGGRKWGKWRRWRVEELGEHARQSGTRSELCNPFDDNVARRSRVSTLDLQTILDKNVEKQPQKQQPQTQTQTAVGFILSETKQRFERRRRRGPVLSSRFLPLT</sequence>
<keyword evidence="3" id="KW-1185">Reference proteome</keyword>
<comment type="caution">
    <text evidence="2">The sequence shown here is derived from an EMBL/GenBank/DDBJ whole genome shotgun (WGS) entry which is preliminary data.</text>
</comment>
<organism evidence="2 3">
    <name type="scientific">Vespula vulgaris</name>
    <name type="common">Yellow jacket</name>
    <name type="synonym">Wasp</name>
    <dbReference type="NCBI Taxonomy" id="7454"/>
    <lineage>
        <taxon>Eukaryota</taxon>
        <taxon>Metazoa</taxon>
        <taxon>Ecdysozoa</taxon>
        <taxon>Arthropoda</taxon>
        <taxon>Hexapoda</taxon>
        <taxon>Insecta</taxon>
        <taxon>Pterygota</taxon>
        <taxon>Neoptera</taxon>
        <taxon>Endopterygota</taxon>
        <taxon>Hymenoptera</taxon>
        <taxon>Apocrita</taxon>
        <taxon>Aculeata</taxon>
        <taxon>Vespoidea</taxon>
        <taxon>Vespidae</taxon>
        <taxon>Vespinae</taxon>
        <taxon>Vespula</taxon>
    </lineage>
</organism>